<name>E9GJ08_DAPPU</name>
<dbReference type="InParanoid" id="E9GJ08"/>
<evidence type="ECO:0000313" key="3">
    <source>
        <dbReference type="Proteomes" id="UP000000305"/>
    </source>
</evidence>
<dbReference type="Proteomes" id="UP000000305">
    <property type="component" value="Unassembled WGS sequence"/>
</dbReference>
<dbReference type="HOGENOM" id="CLU_662702_0_0_1"/>
<feature type="region of interest" description="Disordered" evidence="1">
    <location>
        <begin position="115"/>
        <end position="255"/>
    </location>
</feature>
<feature type="compositionally biased region" description="Basic residues" evidence="1">
    <location>
        <begin position="225"/>
        <end position="238"/>
    </location>
</feature>
<accession>E9GJ08</accession>
<feature type="compositionally biased region" description="Low complexity" evidence="1">
    <location>
        <begin position="122"/>
        <end position="141"/>
    </location>
</feature>
<organism evidence="2 3">
    <name type="scientific">Daphnia pulex</name>
    <name type="common">Water flea</name>
    <dbReference type="NCBI Taxonomy" id="6669"/>
    <lineage>
        <taxon>Eukaryota</taxon>
        <taxon>Metazoa</taxon>
        <taxon>Ecdysozoa</taxon>
        <taxon>Arthropoda</taxon>
        <taxon>Crustacea</taxon>
        <taxon>Branchiopoda</taxon>
        <taxon>Diplostraca</taxon>
        <taxon>Cladocera</taxon>
        <taxon>Anomopoda</taxon>
        <taxon>Daphniidae</taxon>
        <taxon>Daphnia</taxon>
    </lineage>
</organism>
<dbReference type="AlphaFoldDB" id="E9GJ08"/>
<feature type="compositionally biased region" description="Low complexity" evidence="1">
    <location>
        <begin position="245"/>
        <end position="255"/>
    </location>
</feature>
<dbReference type="OrthoDB" id="6377525at2759"/>
<evidence type="ECO:0000313" key="2">
    <source>
        <dbReference type="EMBL" id="EFX80564.1"/>
    </source>
</evidence>
<feature type="region of interest" description="Disordered" evidence="1">
    <location>
        <begin position="1"/>
        <end position="34"/>
    </location>
</feature>
<dbReference type="EMBL" id="GL732547">
    <property type="protein sequence ID" value="EFX80564.1"/>
    <property type="molecule type" value="Genomic_DNA"/>
</dbReference>
<gene>
    <name evidence="2" type="ORF">DAPPUDRAFT_243520</name>
</gene>
<feature type="compositionally biased region" description="Low complexity" evidence="1">
    <location>
        <begin position="201"/>
        <end position="224"/>
    </location>
</feature>
<protein>
    <submittedName>
        <fullName evidence="2">Uncharacterized protein</fullName>
    </submittedName>
</protein>
<feature type="compositionally biased region" description="Acidic residues" evidence="1">
    <location>
        <begin position="1"/>
        <end position="13"/>
    </location>
</feature>
<dbReference type="KEGG" id="dpx:DAPPUDRAFT_243520"/>
<feature type="compositionally biased region" description="Low complexity" evidence="1">
    <location>
        <begin position="171"/>
        <end position="185"/>
    </location>
</feature>
<keyword evidence="3" id="KW-1185">Reference proteome</keyword>
<evidence type="ECO:0000256" key="1">
    <source>
        <dbReference type="SAM" id="MobiDB-lite"/>
    </source>
</evidence>
<sequence>MYRNDDEEEEEVGGFEQSPAAETAGRRDQRGLGTARRAIRSRNRTMETIDFGCQVRCLNRQRLIPGSTHPQLNQCASQFLAKVRKEVMTSDSPASTSKLPEVGWMKLKLSERGLRILPPPTSSMSSSSSSCASSTTSSTTSGMRNLSLQQKSRKSDEGFESDSDTSIQPHNNSGGSSSGVNSSSSDIDEADEKVIRNKKITVNTSSPSSTSNSSNQDLLSAAARSFRRSKSTHTRMSSRSHLAPSKSSSQNNSNNNKAVTFHAFATVQLTSVQCTARQLNSPSSSSSSSYIHVVVAWRGNHRVSERPRPPPPRCVLGNPQLSIACLDREREKGAFDCPDNVICTYVYEGRTKGAAMSTQSYQMLRGLKEEEEEEVPREKEEEAHARPSVLLDVLWLKLPQNEYTGAGDFNKWAGP</sequence>
<reference evidence="2 3" key="1">
    <citation type="journal article" date="2011" name="Science">
        <title>The ecoresponsive genome of Daphnia pulex.</title>
        <authorList>
            <person name="Colbourne J.K."/>
            <person name="Pfrender M.E."/>
            <person name="Gilbert D."/>
            <person name="Thomas W.K."/>
            <person name="Tucker A."/>
            <person name="Oakley T.H."/>
            <person name="Tokishita S."/>
            <person name="Aerts A."/>
            <person name="Arnold G.J."/>
            <person name="Basu M.K."/>
            <person name="Bauer D.J."/>
            <person name="Caceres C.E."/>
            <person name="Carmel L."/>
            <person name="Casola C."/>
            <person name="Choi J.H."/>
            <person name="Detter J.C."/>
            <person name="Dong Q."/>
            <person name="Dusheyko S."/>
            <person name="Eads B.D."/>
            <person name="Frohlich T."/>
            <person name="Geiler-Samerotte K.A."/>
            <person name="Gerlach D."/>
            <person name="Hatcher P."/>
            <person name="Jogdeo S."/>
            <person name="Krijgsveld J."/>
            <person name="Kriventseva E.V."/>
            <person name="Kultz D."/>
            <person name="Laforsch C."/>
            <person name="Lindquist E."/>
            <person name="Lopez J."/>
            <person name="Manak J.R."/>
            <person name="Muller J."/>
            <person name="Pangilinan J."/>
            <person name="Patwardhan R.P."/>
            <person name="Pitluck S."/>
            <person name="Pritham E.J."/>
            <person name="Rechtsteiner A."/>
            <person name="Rho M."/>
            <person name="Rogozin I.B."/>
            <person name="Sakarya O."/>
            <person name="Salamov A."/>
            <person name="Schaack S."/>
            <person name="Shapiro H."/>
            <person name="Shiga Y."/>
            <person name="Skalitzky C."/>
            <person name="Smith Z."/>
            <person name="Souvorov A."/>
            <person name="Sung W."/>
            <person name="Tang Z."/>
            <person name="Tsuchiya D."/>
            <person name="Tu H."/>
            <person name="Vos H."/>
            <person name="Wang M."/>
            <person name="Wolf Y.I."/>
            <person name="Yamagata H."/>
            <person name="Yamada T."/>
            <person name="Ye Y."/>
            <person name="Shaw J.R."/>
            <person name="Andrews J."/>
            <person name="Crease T.J."/>
            <person name="Tang H."/>
            <person name="Lucas S.M."/>
            <person name="Robertson H.M."/>
            <person name="Bork P."/>
            <person name="Koonin E.V."/>
            <person name="Zdobnov E.M."/>
            <person name="Grigoriev I.V."/>
            <person name="Lynch M."/>
            <person name="Boore J.L."/>
        </authorList>
    </citation>
    <scope>NUCLEOTIDE SEQUENCE [LARGE SCALE GENOMIC DNA]</scope>
</reference>
<proteinExistence type="predicted"/>